<dbReference type="PANTHER" id="PTHR21314:SF0">
    <property type="entry name" value="QUEUOSINE 5'-PHOSPHATE N-GLYCOSYLASE_HYDROLASE"/>
    <property type="match status" value="1"/>
</dbReference>
<dbReference type="FunCoup" id="W4K7V0">
    <property type="interactions" value="217"/>
</dbReference>
<dbReference type="GO" id="GO:0006400">
    <property type="term" value="P:tRNA modification"/>
    <property type="evidence" value="ECO:0007669"/>
    <property type="project" value="TreeGrafter"/>
</dbReference>
<keyword evidence="1 6" id="KW-0378">Hydrolase</keyword>
<evidence type="ECO:0000256" key="3">
    <source>
        <dbReference type="ARBA" id="ARBA00035306"/>
    </source>
</evidence>
<reference evidence="7 8" key="1">
    <citation type="journal article" date="2012" name="New Phytol.">
        <title>Insight into trade-off between wood decay and parasitism from the genome of a fungal forest pathogen.</title>
        <authorList>
            <person name="Olson A."/>
            <person name="Aerts A."/>
            <person name="Asiegbu F."/>
            <person name="Belbahri L."/>
            <person name="Bouzid O."/>
            <person name="Broberg A."/>
            <person name="Canback B."/>
            <person name="Coutinho P.M."/>
            <person name="Cullen D."/>
            <person name="Dalman K."/>
            <person name="Deflorio G."/>
            <person name="van Diepen L.T."/>
            <person name="Dunand C."/>
            <person name="Duplessis S."/>
            <person name="Durling M."/>
            <person name="Gonthier P."/>
            <person name="Grimwood J."/>
            <person name="Fossdal C.G."/>
            <person name="Hansson D."/>
            <person name="Henrissat B."/>
            <person name="Hietala A."/>
            <person name="Himmelstrand K."/>
            <person name="Hoffmeister D."/>
            <person name="Hogberg N."/>
            <person name="James T.Y."/>
            <person name="Karlsson M."/>
            <person name="Kohler A."/>
            <person name="Kues U."/>
            <person name="Lee Y.H."/>
            <person name="Lin Y.C."/>
            <person name="Lind M."/>
            <person name="Lindquist E."/>
            <person name="Lombard V."/>
            <person name="Lucas S."/>
            <person name="Lunden K."/>
            <person name="Morin E."/>
            <person name="Murat C."/>
            <person name="Park J."/>
            <person name="Raffaello T."/>
            <person name="Rouze P."/>
            <person name="Salamov A."/>
            <person name="Schmutz J."/>
            <person name="Solheim H."/>
            <person name="Stahlberg J."/>
            <person name="Velez H."/>
            <person name="de Vries R.P."/>
            <person name="Wiebenga A."/>
            <person name="Woodward S."/>
            <person name="Yakovlev I."/>
            <person name="Garbelotto M."/>
            <person name="Martin F."/>
            <person name="Grigoriev I.V."/>
            <person name="Stenlid J."/>
        </authorList>
    </citation>
    <scope>NUCLEOTIDE SEQUENCE [LARGE SCALE GENOMIC DNA]</scope>
    <source>
        <strain evidence="7 8">TC 32-1</strain>
    </source>
</reference>
<evidence type="ECO:0000256" key="6">
    <source>
        <dbReference type="RuleBase" id="RU365002"/>
    </source>
</evidence>
<evidence type="ECO:0000256" key="4">
    <source>
        <dbReference type="ARBA" id="ARBA00035393"/>
    </source>
</evidence>
<comment type="function">
    <text evidence="6">Catalyzes the hydrolysis of queuosine 5'-phosphate, releasing the nucleobase queuine (q). Is required for salvage of queuine from exogenous queuosine (Q) that is imported and then converted to queuosine 5'-phosphate intracellularly.</text>
</comment>
<dbReference type="HOGENOM" id="CLU_036001_2_1_1"/>
<sequence length="415" mass="46757">MDSPPPLNEKAGDWSDDARDAANPVVESAEWALKECNVVQINDAGVAAAASHIHARLVSESYTPRTWRTHPLHLCPPEPYEASDPRILAALHWLFFVSSLNFSFWSPREGQPDRYGVEWRTGWGRDDRTVWTGYWSLLAAVNRALEEGIPITDPAFYVNESLCPDSLLAHVFRPAERCAEPIPLLQERISILRQNGFILCAGFGGSFQGFIHEFHSRHGSAGTALQLVQMVTDTFPSFRDEVWLHGRRVVLWKRAQILAAETWAAFYPAGRAQAHPLLPGGVGQLTMFADYRVPQILHHLRILAYPAPLLQRLRARAPLAHGSREEVGIRVASVVAVERVRRAIGALRAARAQGRRGERLEEDADGEDEEEEISSVLIDFYLWDVAKRLERGEERMDGVQTDEVVPAHRTRSIWY</sequence>
<dbReference type="GO" id="GO:0016787">
    <property type="term" value="F:hydrolase activity"/>
    <property type="evidence" value="ECO:0007669"/>
    <property type="project" value="UniProtKB-KW"/>
</dbReference>
<comment type="catalytic activity">
    <reaction evidence="5 6">
        <text>queuosine 5'-phosphate + H2O = queuine + D-ribose 5-phosphate</text>
        <dbReference type="Rhea" id="RHEA:75387"/>
        <dbReference type="ChEBI" id="CHEBI:15377"/>
        <dbReference type="ChEBI" id="CHEBI:17433"/>
        <dbReference type="ChEBI" id="CHEBI:78346"/>
        <dbReference type="ChEBI" id="CHEBI:194371"/>
    </reaction>
    <physiologicalReaction direction="left-to-right" evidence="5 6">
        <dbReference type="Rhea" id="RHEA:75388"/>
    </physiologicalReaction>
</comment>
<dbReference type="EC" id="3.2.2.-" evidence="6"/>
<dbReference type="AlphaFoldDB" id="W4K7V0"/>
<dbReference type="PANTHER" id="PTHR21314">
    <property type="entry name" value="QUEUOSINE 5'-PHOSPHATE N-GLYCOSYLASE_HYDROLASE-RELATED"/>
    <property type="match status" value="1"/>
</dbReference>
<organism evidence="7 8">
    <name type="scientific">Heterobasidion irregulare (strain TC 32-1)</name>
    <dbReference type="NCBI Taxonomy" id="747525"/>
    <lineage>
        <taxon>Eukaryota</taxon>
        <taxon>Fungi</taxon>
        <taxon>Dikarya</taxon>
        <taxon>Basidiomycota</taxon>
        <taxon>Agaricomycotina</taxon>
        <taxon>Agaricomycetes</taxon>
        <taxon>Russulales</taxon>
        <taxon>Bondarzewiaceae</taxon>
        <taxon>Heterobasidion</taxon>
        <taxon>Heterobasidion annosum species complex</taxon>
    </lineage>
</organism>
<evidence type="ECO:0000256" key="2">
    <source>
        <dbReference type="ARBA" id="ARBA00035119"/>
    </source>
</evidence>
<dbReference type="EMBL" id="KI925458">
    <property type="protein sequence ID" value="ETW81863.1"/>
    <property type="molecule type" value="Genomic_DNA"/>
</dbReference>
<comment type="similarity">
    <text evidence="2 6">Belongs to the QNG1 protein family.</text>
</comment>
<proteinExistence type="inferred from homology"/>
<dbReference type="InParanoid" id="W4K7V0"/>
<dbReference type="InterPro" id="IPR019438">
    <property type="entry name" value="Q_salvage"/>
</dbReference>
<protein>
    <recommendedName>
        <fullName evidence="3 6">Queuosine 5'-phosphate N-glycosylase/hydrolase</fullName>
        <ecNumber evidence="6">3.2.2.-</ecNumber>
    </recommendedName>
    <alternativeName>
        <fullName evidence="4 6">Queuosine-nucleotide N-glycosylase/hydrolase</fullName>
    </alternativeName>
</protein>
<dbReference type="Proteomes" id="UP000030671">
    <property type="component" value="Unassembled WGS sequence"/>
</dbReference>
<dbReference type="RefSeq" id="XP_009546456.1">
    <property type="nucleotide sequence ID" value="XM_009548161.1"/>
</dbReference>
<evidence type="ECO:0000256" key="1">
    <source>
        <dbReference type="ARBA" id="ARBA00022801"/>
    </source>
</evidence>
<dbReference type="GeneID" id="20677624"/>
<keyword evidence="8" id="KW-1185">Reference proteome</keyword>
<evidence type="ECO:0000313" key="7">
    <source>
        <dbReference type="EMBL" id="ETW81863.1"/>
    </source>
</evidence>
<gene>
    <name evidence="7" type="ORF">HETIRDRAFT_475396</name>
</gene>
<evidence type="ECO:0000256" key="5">
    <source>
        <dbReference type="ARBA" id="ARBA00048204"/>
    </source>
</evidence>
<dbReference type="OrthoDB" id="416777at2759"/>
<dbReference type="KEGG" id="hir:HETIRDRAFT_475396"/>
<evidence type="ECO:0000313" key="8">
    <source>
        <dbReference type="Proteomes" id="UP000030671"/>
    </source>
</evidence>
<dbReference type="eggNOG" id="KOG2524">
    <property type="taxonomic scope" value="Eukaryota"/>
</dbReference>
<name>W4K7V0_HETIT</name>
<dbReference type="STRING" id="747525.W4K7V0"/>
<accession>W4K7V0</accession>
<dbReference type="Pfam" id="PF10343">
    <property type="entry name" value="Q_salvage"/>
    <property type="match status" value="1"/>
</dbReference>